<reference evidence="1" key="1">
    <citation type="submission" date="2018-05" db="EMBL/GenBank/DDBJ databases">
        <authorList>
            <person name="Lanie J.A."/>
            <person name="Ng W.-L."/>
            <person name="Kazmierczak K.M."/>
            <person name="Andrzejewski T.M."/>
            <person name="Davidsen T.M."/>
            <person name="Wayne K.J."/>
            <person name="Tettelin H."/>
            <person name="Glass J.I."/>
            <person name="Rusch D."/>
            <person name="Podicherti R."/>
            <person name="Tsui H.-C.T."/>
            <person name="Winkler M.E."/>
        </authorList>
    </citation>
    <scope>NUCLEOTIDE SEQUENCE</scope>
</reference>
<dbReference type="AlphaFoldDB" id="A0A382UPP2"/>
<proteinExistence type="predicted"/>
<dbReference type="EMBL" id="UINC01145506">
    <property type="protein sequence ID" value="SVD35678.1"/>
    <property type="molecule type" value="Genomic_DNA"/>
</dbReference>
<evidence type="ECO:0000313" key="1">
    <source>
        <dbReference type="EMBL" id="SVD35678.1"/>
    </source>
</evidence>
<accession>A0A382UPP2</accession>
<protein>
    <submittedName>
        <fullName evidence="1">Uncharacterized protein</fullName>
    </submittedName>
</protein>
<organism evidence="1">
    <name type="scientific">marine metagenome</name>
    <dbReference type="NCBI Taxonomy" id="408172"/>
    <lineage>
        <taxon>unclassified sequences</taxon>
        <taxon>metagenomes</taxon>
        <taxon>ecological metagenomes</taxon>
    </lineage>
</organism>
<gene>
    <name evidence="1" type="ORF">METZ01_LOCUS388532</name>
</gene>
<name>A0A382UPP2_9ZZZZ</name>
<sequence>MVRYISLLLFVGLAFWSCEEEQDNVVSPSNEVDIDWCLVKTPSIYHYFESDDGQGVEVVGVGYFFYFTNLSNITDLSIEEFDNDNGPDYIIFNNTDGILSFSYDGENFSFDLSGSYVPSVGKYLIRTGLDNSIQRIIYNPEMNYATLFGLDGFWGIGLNAQSPNELIDYR</sequence>